<proteinExistence type="predicted"/>
<evidence type="ECO:0000313" key="2">
    <source>
        <dbReference type="Proteomes" id="UP000198211"/>
    </source>
</evidence>
<dbReference type="Proteomes" id="UP000198211">
    <property type="component" value="Unassembled WGS sequence"/>
</dbReference>
<dbReference type="EMBL" id="NBNE01000554">
    <property type="protein sequence ID" value="OWZ18676.1"/>
    <property type="molecule type" value="Genomic_DNA"/>
</dbReference>
<comment type="caution">
    <text evidence="1">The sequence shown here is derived from an EMBL/GenBank/DDBJ whole genome shotgun (WGS) entry which is preliminary data.</text>
</comment>
<name>A0A225WLX8_9STRA</name>
<accession>A0A225WLX8</accession>
<sequence>MYMKDLRMADKPIGQDYIVFAFSSFFIRGHYCSSVMHWCTVDKKHPESFMLAKCFRECLVWCPGQDIFEGSHAKNEE</sequence>
<evidence type="ECO:0000313" key="1">
    <source>
        <dbReference type="EMBL" id="OWZ18676.1"/>
    </source>
</evidence>
<keyword evidence="2" id="KW-1185">Reference proteome</keyword>
<dbReference type="AlphaFoldDB" id="A0A225WLX8"/>
<gene>
    <name evidence="1" type="ORF">PHMEG_0007202</name>
</gene>
<reference evidence="2" key="1">
    <citation type="submission" date="2017-03" db="EMBL/GenBank/DDBJ databases">
        <title>Phytopthora megakarya and P. palmivora, two closely related causual agents of cacao black pod achieved similar genome size and gene model numbers by different mechanisms.</title>
        <authorList>
            <person name="Ali S."/>
            <person name="Shao J."/>
            <person name="Larry D.J."/>
            <person name="Kronmiller B."/>
            <person name="Shen D."/>
            <person name="Strem M.D."/>
            <person name="Melnick R.L."/>
            <person name="Guiltinan M.J."/>
            <person name="Tyler B.M."/>
            <person name="Meinhardt L.W."/>
            <person name="Bailey B.A."/>
        </authorList>
    </citation>
    <scope>NUCLEOTIDE SEQUENCE [LARGE SCALE GENOMIC DNA]</scope>
    <source>
        <strain evidence="2">zdho120</strain>
    </source>
</reference>
<protein>
    <submittedName>
        <fullName evidence="1">Uncharacterized protein</fullName>
    </submittedName>
</protein>
<organism evidence="1 2">
    <name type="scientific">Phytophthora megakarya</name>
    <dbReference type="NCBI Taxonomy" id="4795"/>
    <lineage>
        <taxon>Eukaryota</taxon>
        <taxon>Sar</taxon>
        <taxon>Stramenopiles</taxon>
        <taxon>Oomycota</taxon>
        <taxon>Peronosporomycetes</taxon>
        <taxon>Peronosporales</taxon>
        <taxon>Peronosporaceae</taxon>
        <taxon>Phytophthora</taxon>
    </lineage>
</organism>